<comment type="caution">
    <text evidence="1">The sequence shown here is derived from an EMBL/GenBank/DDBJ whole genome shotgun (WGS) entry which is preliminary data.</text>
</comment>
<evidence type="ECO:0000313" key="1">
    <source>
        <dbReference type="EMBL" id="KAF9945092.1"/>
    </source>
</evidence>
<organism evidence="1 2">
    <name type="scientific">Modicella reniformis</name>
    <dbReference type="NCBI Taxonomy" id="1440133"/>
    <lineage>
        <taxon>Eukaryota</taxon>
        <taxon>Fungi</taxon>
        <taxon>Fungi incertae sedis</taxon>
        <taxon>Mucoromycota</taxon>
        <taxon>Mortierellomycotina</taxon>
        <taxon>Mortierellomycetes</taxon>
        <taxon>Mortierellales</taxon>
        <taxon>Mortierellaceae</taxon>
        <taxon>Modicella</taxon>
    </lineage>
</organism>
<dbReference type="Proteomes" id="UP000749646">
    <property type="component" value="Unassembled WGS sequence"/>
</dbReference>
<dbReference type="OrthoDB" id="10545491at2759"/>
<gene>
    <name evidence="1" type="ORF">BGZ65_011191</name>
</gene>
<sequence length="81" mass="9067">RAKQPLCLGYDNQRVDLDNRIIATFDQYADEHQGLSDIGRDFIMDVTAGSSFVKSLPDVPDDIYDLVVSVEFLEDSSLSII</sequence>
<keyword evidence="2" id="KW-1185">Reference proteome</keyword>
<reference evidence="1" key="1">
    <citation type="journal article" date="2020" name="Fungal Divers.">
        <title>Resolving the Mortierellaceae phylogeny through synthesis of multi-gene phylogenetics and phylogenomics.</title>
        <authorList>
            <person name="Vandepol N."/>
            <person name="Liber J."/>
            <person name="Desiro A."/>
            <person name="Na H."/>
            <person name="Kennedy M."/>
            <person name="Barry K."/>
            <person name="Grigoriev I.V."/>
            <person name="Miller A.N."/>
            <person name="O'Donnell K."/>
            <person name="Stajich J.E."/>
            <person name="Bonito G."/>
        </authorList>
    </citation>
    <scope>NUCLEOTIDE SEQUENCE</scope>
    <source>
        <strain evidence="1">MES-2147</strain>
    </source>
</reference>
<feature type="non-terminal residue" evidence="1">
    <location>
        <position position="1"/>
    </location>
</feature>
<protein>
    <submittedName>
        <fullName evidence="1">Uncharacterized protein</fullName>
    </submittedName>
</protein>
<evidence type="ECO:0000313" key="2">
    <source>
        <dbReference type="Proteomes" id="UP000749646"/>
    </source>
</evidence>
<name>A0A9P6LVV7_9FUNG</name>
<dbReference type="EMBL" id="JAAAHW010008117">
    <property type="protein sequence ID" value="KAF9945092.1"/>
    <property type="molecule type" value="Genomic_DNA"/>
</dbReference>
<accession>A0A9P6LVV7</accession>
<dbReference type="AlphaFoldDB" id="A0A9P6LVV7"/>
<proteinExistence type="predicted"/>